<dbReference type="RefSeq" id="WP_139045014.1">
    <property type="nucleotide sequence ID" value="NZ_JANKBY010000376.1"/>
</dbReference>
<evidence type="ECO:0000313" key="2">
    <source>
        <dbReference type="EMBL" id="MCR1824693.1"/>
    </source>
</evidence>
<gene>
    <name evidence="2" type="ORF">NSA58_18085</name>
</gene>
<keyword evidence="1" id="KW-1133">Transmembrane helix</keyword>
<keyword evidence="1" id="KW-0812">Transmembrane</keyword>
<evidence type="ECO:0000313" key="3">
    <source>
        <dbReference type="Proteomes" id="UP001140817"/>
    </source>
</evidence>
<dbReference type="AlphaFoldDB" id="A0A9X2MEJ2"/>
<evidence type="ECO:0000256" key="1">
    <source>
        <dbReference type="SAM" id="Phobius"/>
    </source>
</evidence>
<proteinExistence type="predicted"/>
<reference evidence="2" key="1">
    <citation type="submission" date="2022-07" db="EMBL/GenBank/DDBJ databases">
        <title>Enhanced cultured diversity of the mouse gut microbiota enables custom-made synthetic communities.</title>
        <authorList>
            <person name="Afrizal A."/>
        </authorList>
    </citation>
    <scope>NUCLEOTIDE SEQUENCE</scope>
    <source>
        <strain evidence="2">DSM 29186</strain>
    </source>
</reference>
<keyword evidence="3" id="KW-1185">Reference proteome</keyword>
<name>A0A9X2MEJ2_9FIRM</name>
<feature type="transmembrane region" description="Helical" evidence="1">
    <location>
        <begin position="6"/>
        <end position="22"/>
    </location>
</feature>
<protein>
    <submittedName>
        <fullName evidence="2">FeoB-associated Cys-rich membrane protein</fullName>
    </submittedName>
</protein>
<organism evidence="2 3">
    <name type="scientific">Terrisporobacter muris</name>
    <dbReference type="NCBI Taxonomy" id="2963284"/>
    <lineage>
        <taxon>Bacteria</taxon>
        <taxon>Bacillati</taxon>
        <taxon>Bacillota</taxon>
        <taxon>Clostridia</taxon>
        <taxon>Peptostreptococcales</taxon>
        <taxon>Peptostreptococcaceae</taxon>
        <taxon>Terrisporobacter</taxon>
    </lineage>
</organism>
<comment type="caution">
    <text evidence="2">The sequence shown here is derived from an EMBL/GenBank/DDBJ whole genome shotgun (WGS) entry which is preliminary data.</text>
</comment>
<dbReference type="EMBL" id="JANKBY010000376">
    <property type="protein sequence ID" value="MCR1824693.1"/>
    <property type="molecule type" value="Genomic_DNA"/>
</dbReference>
<sequence length="49" mass="5167">MINYLIGIGSALIVILTCKNFIKNARSGESKCSCGCNGCSSANQCSHKQ</sequence>
<keyword evidence="1" id="KW-0472">Membrane</keyword>
<accession>A0A9X2MEJ2</accession>
<dbReference type="Proteomes" id="UP001140817">
    <property type="component" value="Unassembled WGS sequence"/>
</dbReference>